<dbReference type="EMBL" id="CP002164">
    <property type="protein sequence ID" value="ADL43240.1"/>
    <property type="molecule type" value="Genomic_DNA"/>
</dbReference>
<evidence type="ECO:0000313" key="3">
    <source>
        <dbReference type="Proteomes" id="UP000000347"/>
    </source>
</evidence>
<name>D9TGC0_CALOO</name>
<dbReference type="HOGENOM" id="CLU_881890_0_0_9"/>
<dbReference type="KEGG" id="cob:COB47_1975"/>
<gene>
    <name evidence="2" type="ordered locus">COB47_1975</name>
</gene>
<organism evidence="2 3">
    <name type="scientific">Caldicellulosiruptor obsidiansis (strain ATCC BAA-2073 / JCM 16842 / OB47)</name>
    <dbReference type="NCBI Taxonomy" id="608506"/>
    <lineage>
        <taxon>Bacteria</taxon>
        <taxon>Bacillati</taxon>
        <taxon>Bacillota</taxon>
        <taxon>Bacillota incertae sedis</taxon>
        <taxon>Caldicellulosiruptorales</taxon>
        <taxon>Caldicellulosiruptoraceae</taxon>
        <taxon>Caldicellulosiruptor</taxon>
    </lineage>
</organism>
<dbReference type="STRING" id="608506.COB47_1975"/>
<accession>D9TGC0</accession>
<keyword evidence="1" id="KW-0472">Membrane</keyword>
<evidence type="ECO:0000256" key="1">
    <source>
        <dbReference type="SAM" id="Phobius"/>
    </source>
</evidence>
<evidence type="ECO:0000313" key="2">
    <source>
        <dbReference type="EMBL" id="ADL43240.1"/>
    </source>
</evidence>
<dbReference type="AlphaFoldDB" id="D9TGC0"/>
<keyword evidence="1" id="KW-1133">Transmembrane helix</keyword>
<feature type="transmembrane region" description="Helical" evidence="1">
    <location>
        <begin position="292"/>
        <end position="312"/>
    </location>
</feature>
<reference evidence="2 3" key="1">
    <citation type="journal article" date="2010" name="J. Bacteriol.">
        <title>Complete genome sequence of the cellulolytic thermophile Caldicellulosiruptor obsidiansis OB47T.</title>
        <authorList>
            <person name="Elkins J.G."/>
            <person name="Lochner A."/>
            <person name="Hamilton-Brehm S.D."/>
            <person name="Davenport K.W."/>
            <person name="Podar M."/>
            <person name="Brown S.D."/>
            <person name="Land M.L."/>
            <person name="Hauser L.J."/>
            <person name="Klingeman D.M."/>
            <person name="Raman B."/>
            <person name="Goodwin L.A."/>
            <person name="Tapia R."/>
            <person name="Meincke L.J."/>
            <person name="Detter J.C."/>
            <person name="Bruce D.C."/>
            <person name="Han C.S."/>
            <person name="Palumbo A.V."/>
            <person name="Cottingham R.W."/>
            <person name="Keller M."/>
            <person name="Graham D.E."/>
        </authorList>
    </citation>
    <scope>NUCLEOTIDE SEQUENCE [LARGE SCALE GENOMIC DNA]</scope>
    <source>
        <strain evidence="3">ATCC BAA-2073 / strain OB47</strain>
    </source>
</reference>
<protein>
    <submittedName>
        <fullName evidence="2">Uncharacterized protein</fullName>
    </submittedName>
</protein>
<keyword evidence="1" id="KW-0812">Transmembrane</keyword>
<sequence length="324" mass="37666">MRYWKLIIGIITPLIFTIWLIPTAVSASFVIDHNDEVNKLRRQFAAEGMLRAFLTGPMEKDESYKKDIASVIGFQGPCDIEKFKVSEEYLYIEPFNFPVINKNRKNKADYIYISNELKEKVKNLKFNSWNDTLNTEFVEKGWARIIFYDSKPVGYMLIKFYEDTGDYKIFEFSPVSPELGEAVENMKKFLTDKGLNPRVKIFYPGFWRGESLYVVSDDGNWWAAGVKGFEDKIRDFNVIKDALNKRPKEILDEVENYGKLLKEAPEKIEYGGPPYPPLYEVIKNEEERRKNVLIAIFLLIGTGVLVLSILLAKKNKFKQLCNQL</sequence>
<proteinExistence type="predicted"/>
<dbReference type="Proteomes" id="UP000000347">
    <property type="component" value="Chromosome"/>
</dbReference>
<keyword evidence="3" id="KW-1185">Reference proteome</keyword>